<dbReference type="PANTHER" id="PTHR33393:SF13">
    <property type="entry name" value="PGA BIOSYNTHESIS PROTEIN CAPA"/>
    <property type="match status" value="1"/>
</dbReference>
<evidence type="ECO:0000259" key="2">
    <source>
        <dbReference type="SMART" id="SM00854"/>
    </source>
</evidence>
<keyword evidence="4" id="KW-1185">Reference proteome</keyword>
<dbReference type="InterPro" id="IPR019079">
    <property type="entry name" value="Capsule_synth_CapA"/>
</dbReference>
<feature type="domain" description="Capsule synthesis protein CapA" evidence="2">
    <location>
        <begin position="5"/>
        <end position="241"/>
    </location>
</feature>
<dbReference type="SMART" id="SM00854">
    <property type="entry name" value="PGA_cap"/>
    <property type="match status" value="1"/>
</dbReference>
<dbReference type="EMBL" id="JAHESF010000042">
    <property type="protein sequence ID" value="MBT1700523.1"/>
    <property type="molecule type" value="Genomic_DNA"/>
</dbReference>
<evidence type="ECO:0000313" key="3">
    <source>
        <dbReference type="EMBL" id="MBT1700523.1"/>
    </source>
</evidence>
<dbReference type="InterPro" id="IPR052169">
    <property type="entry name" value="CW_Biosynth-Accessory"/>
</dbReference>
<evidence type="ECO:0000256" key="1">
    <source>
        <dbReference type="ARBA" id="ARBA00005662"/>
    </source>
</evidence>
<evidence type="ECO:0000313" key="4">
    <source>
        <dbReference type="Proteomes" id="UP001319200"/>
    </source>
</evidence>
<dbReference type="Pfam" id="PF09587">
    <property type="entry name" value="PGA_cap"/>
    <property type="match status" value="1"/>
</dbReference>
<sequence>MNEVSILLTGDFCPQLRVEDLILKGQMQAVFNDLKAEFDKSDLNIVDLECPLVKDGQTIPKTGPHLKAHPEGVKALQYARVGLVAMANNHIMDYGSQGLFDTMELCKGAGIATVGVGRNLEAARKPFYTEIKGTRIAVLNITENEWSNTHGDEAGANPLDLAKNFHDIRQAKSQSDVVIVIFHGGNEFYELPSPRTKETLRFFVEAGASAVIAHHTHIVSGYEVYEGAPIFYSLGNFVFDWAGQRNSFWNTGYAVRLKIGKHTPVSFEIIPFEQNDAKPGVFRLSGEALSKFNDNLSRLNSVIADDAQLKKQFDDYCRSKKDIYNIYLEPYRNSLLASLRKRGFIPSMFSKEKRRLMLNITRCEAHRDILLKSLEN</sequence>
<organism evidence="3 4">
    <name type="scientific">Chryseosolibacter histidini</name>
    <dbReference type="NCBI Taxonomy" id="2782349"/>
    <lineage>
        <taxon>Bacteria</taxon>
        <taxon>Pseudomonadati</taxon>
        <taxon>Bacteroidota</taxon>
        <taxon>Cytophagia</taxon>
        <taxon>Cytophagales</taxon>
        <taxon>Chryseotaleaceae</taxon>
        <taxon>Chryseosolibacter</taxon>
    </lineage>
</organism>
<dbReference type="CDD" id="cd07381">
    <property type="entry name" value="MPP_CapA"/>
    <property type="match status" value="1"/>
</dbReference>
<reference evidence="3 4" key="1">
    <citation type="submission" date="2021-05" db="EMBL/GenBank/DDBJ databases">
        <title>A Polyphasic approach of four new species of the genus Ohtaekwangia: Ohtaekwangia histidinii sp. nov., Ohtaekwangia cretensis sp. nov., Ohtaekwangia indiensis sp. nov., Ohtaekwangia reichenbachii sp. nov. from diverse environment.</title>
        <authorList>
            <person name="Octaviana S."/>
        </authorList>
    </citation>
    <scope>NUCLEOTIDE SEQUENCE [LARGE SCALE GENOMIC DNA]</scope>
    <source>
        <strain evidence="3 4">PWU4</strain>
    </source>
</reference>
<name>A0AAP2GQV4_9BACT</name>
<protein>
    <submittedName>
        <fullName evidence="3">CapA family protein</fullName>
    </submittedName>
</protein>
<dbReference type="SUPFAM" id="SSF56300">
    <property type="entry name" value="Metallo-dependent phosphatases"/>
    <property type="match status" value="1"/>
</dbReference>
<accession>A0AAP2GQV4</accession>
<dbReference type="RefSeq" id="WP_254169212.1">
    <property type="nucleotide sequence ID" value="NZ_JAHESF010000042.1"/>
</dbReference>
<comment type="caution">
    <text evidence="3">The sequence shown here is derived from an EMBL/GenBank/DDBJ whole genome shotgun (WGS) entry which is preliminary data.</text>
</comment>
<gene>
    <name evidence="3" type="ORF">KK083_26785</name>
</gene>
<dbReference type="PANTHER" id="PTHR33393">
    <property type="entry name" value="POLYGLUTAMINE SYNTHESIS ACCESSORY PROTEIN RV0574C-RELATED"/>
    <property type="match status" value="1"/>
</dbReference>
<proteinExistence type="inferred from homology"/>
<dbReference type="Proteomes" id="UP001319200">
    <property type="component" value="Unassembled WGS sequence"/>
</dbReference>
<dbReference type="Gene3D" id="3.60.21.10">
    <property type="match status" value="1"/>
</dbReference>
<dbReference type="AlphaFoldDB" id="A0AAP2GQV4"/>
<comment type="similarity">
    <text evidence="1">Belongs to the CapA family.</text>
</comment>
<dbReference type="InterPro" id="IPR029052">
    <property type="entry name" value="Metallo-depent_PP-like"/>
</dbReference>